<proteinExistence type="inferred from homology"/>
<evidence type="ECO:0000256" key="1">
    <source>
        <dbReference type="ARBA" id="ARBA00004496"/>
    </source>
</evidence>
<dbReference type="OrthoDB" id="4977at2759"/>
<protein>
    <submittedName>
        <fullName evidence="6">Dynactin subunit</fullName>
    </submittedName>
</protein>
<evidence type="ECO:0000313" key="7">
    <source>
        <dbReference type="Proteomes" id="UP000728185"/>
    </source>
</evidence>
<keyword evidence="4" id="KW-0243">Dynein</keyword>
<evidence type="ECO:0000256" key="4">
    <source>
        <dbReference type="ARBA" id="ARBA00023017"/>
    </source>
</evidence>
<dbReference type="GO" id="GO:0005737">
    <property type="term" value="C:cytoplasm"/>
    <property type="evidence" value="ECO:0007669"/>
    <property type="project" value="UniProtKB-SubCell"/>
</dbReference>
<feature type="coiled-coil region" evidence="5">
    <location>
        <begin position="102"/>
        <end position="129"/>
    </location>
</feature>
<organism evidence="6 7">
    <name type="scientific">Fasciolopsis buskii</name>
    <dbReference type="NCBI Taxonomy" id="27845"/>
    <lineage>
        <taxon>Eukaryota</taxon>
        <taxon>Metazoa</taxon>
        <taxon>Spiralia</taxon>
        <taxon>Lophotrochozoa</taxon>
        <taxon>Platyhelminthes</taxon>
        <taxon>Trematoda</taxon>
        <taxon>Digenea</taxon>
        <taxon>Plagiorchiida</taxon>
        <taxon>Echinostomata</taxon>
        <taxon>Echinostomatoidea</taxon>
        <taxon>Fasciolidae</taxon>
        <taxon>Fasciolopsis</taxon>
    </lineage>
</organism>
<dbReference type="InterPro" id="IPR028133">
    <property type="entry name" value="Dynamitin"/>
</dbReference>
<comment type="subcellular location">
    <subcellularLocation>
        <location evidence="1">Cytoplasm</location>
    </subcellularLocation>
</comment>
<dbReference type="Pfam" id="PF04912">
    <property type="entry name" value="Dynamitin"/>
    <property type="match status" value="1"/>
</dbReference>
<evidence type="ECO:0000313" key="6">
    <source>
        <dbReference type="EMBL" id="KAA0197374.1"/>
    </source>
</evidence>
<dbReference type="EMBL" id="LUCM01002419">
    <property type="protein sequence ID" value="KAA0197374.1"/>
    <property type="molecule type" value="Genomic_DNA"/>
</dbReference>
<keyword evidence="5" id="KW-0175">Coiled coil</keyword>
<reference evidence="6" key="1">
    <citation type="submission" date="2019-05" db="EMBL/GenBank/DDBJ databases">
        <title>Annotation for the trematode Fasciolopsis buski.</title>
        <authorList>
            <person name="Choi Y.-J."/>
        </authorList>
    </citation>
    <scope>NUCLEOTIDE SEQUENCE</scope>
    <source>
        <strain evidence="6">HT</strain>
        <tissue evidence="6">Whole worm</tissue>
    </source>
</reference>
<sequence>MVVDPKYAGLPWIAHDQPDVYEAGELPEVDQRQHTEDVENVMMPKELETVKLSVSDAHKRFSKCKVDSSNVDFSDSIAGRGKIGYTIEADEYEVLPPNARENESLLSRLQRLQTEVAQLLADASDVSKQTKSTAEQHVNLSDLSHLAETLHGQLQQLQLSEDFNEAPKLLDTQNQALYSRVVAQLDNFKPKKNDERKVSDSSHLVYEIYDRPDFSKKAEVERVAELDRRLQRLEALIGQPEPTKLSALTSDTAQHSLLEAASRLSARSSLLQPSHLDMIEARLSSLQTKLQSITEKREAIADADTQNKASISIIFRSITVNRLQILLVAELYELVKKWNDVADSLPMIVERLTELKELHEEAFEFSNMLNAVESGQKIVEENLSTYSKLLTEVRKSLDENMQTIKQNFESLNDRLK</sequence>
<evidence type="ECO:0000256" key="5">
    <source>
        <dbReference type="SAM" id="Coils"/>
    </source>
</evidence>
<dbReference type="AlphaFoldDB" id="A0A8E0VMP2"/>
<comment type="caution">
    <text evidence="6">The sequence shown here is derived from an EMBL/GenBank/DDBJ whole genome shotgun (WGS) entry which is preliminary data.</text>
</comment>
<keyword evidence="7" id="KW-1185">Reference proteome</keyword>
<gene>
    <name evidence="6" type="ORF">FBUS_09904</name>
</gene>
<comment type="similarity">
    <text evidence="2">Belongs to the dynactin subunit 2 family.</text>
</comment>
<dbReference type="PANTHER" id="PTHR15346">
    <property type="entry name" value="DYNACTIN SUBUNIT"/>
    <property type="match status" value="1"/>
</dbReference>
<dbReference type="Proteomes" id="UP000728185">
    <property type="component" value="Unassembled WGS sequence"/>
</dbReference>
<name>A0A8E0VMP2_9TREM</name>
<dbReference type="GO" id="GO:0007017">
    <property type="term" value="P:microtubule-based process"/>
    <property type="evidence" value="ECO:0007669"/>
    <property type="project" value="InterPro"/>
</dbReference>
<evidence type="ECO:0000256" key="3">
    <source>
        <dbReference type="ARBA" id="ARBA00022490"/>
    </source>
</evidence>
<keyword evidence="3" id="KW-0963">Cytoplasm</keyword>
<dbReference type="GO" id="GO:0030286">
    <property type="term" value="C:dynein complex"/>
    <property type="evidence" value="ECO:0007669"/>
    <property type="project" value="UniProtKB-KW"/>
</dbReference>
<accession>A0A8E0VMP2</accession>
<evidence type="ECO:0000256" key="2">
    <source>
        <dbReference type="ARBA" id="ARBA00006176"/>
    </source>
</evidence>
<dbReference type="GO" id="GO:0005869">
    <property type="term" value="C:dynactin complex"/>
    <property type="evidence" value="ECO:0007669"/>
    <property type="project" value="InterPro"/>
</dbReference>